<dbReference type="Proteomes" id="UP001603013">
    <property type="component" value="Unassembled WGS sequence"/>
</dbReference>
<protein>
    <submittedName>
        <fullName evidence="2">Helix-turn-helix domain-containing protein</fullName>
    </submittedName>
</protein>
<accession>A0ABW6YJT1</accession>
<keyword evidence="3" id="KW-1185">Reference proteome</keyword>
<feature type="domain" description="HTH cro/C1-type" evidence="1">
    <location>
        <begin position="9"/>
        <end position="67"/>
    </location>
</feature>
<proteinExistence type="predicted"/>
<dbReference type="EMBL" id="JBIBSM010000018">
    <property type="protein sequence ID" value="MFF8280020.1"/>
    <property type="molecule type" value="Genomic_DNA"/>
</dbReference>
<organism evidence="2 3">
    <name type="scientific">Streptomyces lateritius</name>
    <dbReference type="NCBI Taxonomy" id="67313"/>
    <lineage>
        <taxon>Bacteria</taxon>
        <taxon>Bacillati</taxon>
        <taxon>Actinomycetota</taxon>
        <taxon>Actinomycetes</taxon>
        <taxon>Kitasatosporales</taxon>
        <taxon>Streptomycetaceae</taxon>
        <taxon>Streptomyces</taxon>
    </lineage>
</organism>
<dbReference type="Gene3D" id="1.10.260.40">
    <property type="entry name" value="lambda repressor-like DNA-binding domains"/>
    <property type="match status" value="1"/>
</dbReference>
<dbReference type="SUPFAM" id="SSF47413">
    <property type="entry name" value="lambda repressor-like DNA-binding domains"/>
    <property type="match status" value="1"/>
</dbReference>
<gene>
    <name evidence="2" type="ORF">ACF05T_28650</name>
</gene>
<dbReference type="InterPro" id="IPR010982">
    <property type="entry name" value="Lambda_DNA-bd_dom_sf"/>
</dbReference>
<evidence type="ECO:0000313" key="3">
    <source>
        <dbReference type="Proteomes" id="UP001603013"/>
    </source>
</evidence>
<name>A0ABW6YJT1_9ACTN</name>
<dbReference type="RefSeq" id="WP_391936928.1">
    <property type="nucleotide sequence ID" value="NZ_JBIBSM010000018.1"/>
</dbReference>
<evidence type="ECO:0000259" key="1">
    <source>
        <dbReference type="SMART" id="SM00530"/>
    </source>
</evidence>
<dbReference type="SMART" id="SM00530">
    <property type="entry name" value="HTH_XRE"/>
    <property type="match status" value="1"/>
</dbReference>
<comment type="caution">
    <text evidence="2">The sequence shown here is derived from an EMBL/GenBank/DDBJ whole genome shotgun (WGS) entry which is preliminary data.</text>
</comment>
<dbReference type="InterPro" id="IPR001387">
    <property type="entry name" value="Cro/C1-type_HTH"/>
</dbReference>
<evidence type="ECO:0000313" key="2">
    <source>
        <dbReference type="EMBL" id="MFF8280020.1"/>
    </source>
</evidence>
<sequence>MDSLQFGRRVNYWRSRRRISRADFARLMGGKSVRWVEELEGGRRQADPNWSVMSQAAQVLGITVERLLAEAIDAGCAQDSDVEAVRRALQRHDIITGSFDDSESEPVSVPVLRRKLTYARTGFQAGHFAQLASEIPQLLVDATRAARHHQGDDQLTSYAVLSLTLELAEAAAIKWGCSDLAVLAGHRAVIAAERSGSPVIMASAARHLGDAMTNHGEAAAAAEFVLAAARRLEADLLRSGPEGYSVLGMLYLKAAMAAAAAAEAEDLDPARHARRVPDYLDEAGEHAVRLGRDDNLLWTSFGPTNVALYRVASHVQLSEGADAVAVAAEIPTSSLDALPRERRAHLLTDRALAEKQAGLRERAVGTLLEAEELAPEEVRCRPRTRSLVENLRLLGVGSAEGRLRMLAERCGLPG</sequence>
<reference evidence="2 3" key="1">
    <citation type="submission" date="2024-10" db="EMBL/GenBank/DDBJ databases">
        <title>The Natural Products Discovery Center: Release of the First 8490 Sequenced Strains for Exploring Actinobacteria Biosynthetic Diversity.</title>
        <authorList>
            <person name="Kalkreuter E."/>
            <person name="Kautsar S.A."/>
            <person name="Yang D."/>
            <person name="Bader C.D."/>
            <person name="Teijaro C.N."/>
            <person name="Fluegel L."/>
            <person name="Davis C.M."/>
            <person name="Simpson J.R."/>
            <person name="Lauterbach L."/>
            <person name="Steele A.D."/>
            <person name="Gui C."/>
            <person name="Meng S."/>
            <person name="Li G."/>
            <person name="Viehrig K."/>
            <person name="Ye F."/>
            <person name="Su P."/>
            <person name="Kiefer A.F."/>
            <person name="Nichols A."/>
            <person name="Cepeda A.J."/>
            <person name="Yan W."/>
            <person name="Fan B."/>
            <person name="Jiang Y."/>
            <person name="Adhikari A."/>
            <person name="Zheng C.-J."/>
            <person name="Schuster L."/>
            <person name="Cowan T.M."/>
            <person name="Smanski M.J."/>
            <person name="Chevrette M.G."/>
            <person name="De Carvalho L.P.S."/>
            <person name="Shen B."/>
        </authorList>
    </citation>
    <scope>NUCLEOTIDE SEQUENCE [LARGE SCALE GENOMIC DNA]</scope>
    <source>
        <strain evidence="2 3">NPDC015755</strain>
    </source>
</reference>